<dbReference type="InterPro" id="IPR035952">
    <property type="entry name" value="Rhomboid-like_sf"/>
</dbReference>
<sequence>MPEYAPPKIHRNKTNLQLWWFTALLIAINVGLFAWQVLHGMDITSPSTADAIRWGADYAPLSYLAEPIRLFTNMFFHFGLIHLALNMWALYIFGNIAEQMLGRYYYIGLYMLAGLSGSLLSGYMAIQDSYELLKIGTANPSLLPSVGAGASGAVMGLGAALTVISLFPNLPSQRFLLDKKTLLMVMGINLAMGFTISGINNAAHIGGMLMGGFLALAWYWGEKIQRPRLIQLIALIAGGIICWVVYQNCLIKVATIAPFWHELLQWMTQSIQQPHA</sequence>
<dbReference type="AlphaFoldDB" id="A0A3A8G2J3"/>
<keyword evidence="9" id="KW-0645">Protease</keyword>
<evidence type="ECO:0000256" key="2">
    <source>
        <dbReference type="ARBA" id="ARBA00009045"/>
    </source>
</evidence>
<dbReference type="Gene3D" id="1.20.1540.10">
    <property type="entry name" value="Rhomboid-like"/>
    <property type="match status" value="1"/>
</dbReference>
<evidence type="ECO:0000256" key="6">
    <source>
        <dbReference type="ARBA" id="ARBA00023136"/>
    </source>
</evidence>
<reference evidence="9 10" key="1">
    <citation type="submission" date="2018-09" db="EMBL/GenBank/DDBJ databases">
        <title>The draft genome of Acinetobacter spp. strains.</title>
        <authorList>
            <person name="Qin J."/>
            <person name="Feng Y."/>
            <person name="Zong Z."/>
        </authorList>
    </citation>
    <scope>NUCLEOTIDE SEQUENCE [LARGE SCALE GENOMIC DNA]</scope>
    <source>
        <strain evidence="9 10">WCHAc060002</strain>
    </source>
</reference>
<organism evidence="9 10">
    <name type="scientific">Acinetobacter cumulans</name>
    <dbReference type="NCBI Taxonomy" id="2136182"/>
    <lineage>
        <taxon>Bacteria</taxon>
        <taxon>Pseudomonadati</taxon>
        <taxon>Pseudomonadota</taxon>
        <taxon>Gammaproteobacteria</taxon>
        <taxon>Moraxellales</taxon>
        <taxon>Moraxellaceae</taxon>
        <taxon>Acinetobacter</taxon>
    </lineage>
</organism>
<feature type="transmembrane region" description="Helical" evidence="7">
    <location>
        <begin position="182"/>
        <end position="199"/>
    </location>
</feature>
<dbReference type="PANTHER" id="PTHR43731:SF14">
    <property type="entry name" value="PRESENILIN-ASSOCIATED RHOMBOID-LIKE PROTEIN, MITOCHONDRIAL"/>
    <property type="match status" value="1"/>
</dbReference>
<feature type="transmembrane region" description="Helical" evidence="7">
    <location>
        <begin position="228"/>
        <end position="246"/>
    </location>
</feature>
<dbReference type="Proteomes" id="UP000281084">
    <property type="component" value="Unassembled WGS sequence"/>
</dbReference>
<evidence type="ECO:0000256" key="4">
    <source>
        <dbReference type="ARBA" id="ARBA00022801"/>
    </source>
</evidence>
<accession>A0A3A8G2J3</accession>
<dbReference type="SUPFAM" id="SSF144091">
    <property type="entry name" value="Rhomboid-like"/>
    <property type="match status" value="1"/>
</dbReference>
<evidence type="ECO:0000313" key="10">
    <source>
        <dbReference type="Proteomes" id="UP000281084"/>
    </source>
</evidence>
<feature type="transmembrane region" description="Helical" evidence="7">
    <location>
        <begin position="18"/>
        <end position="38"/>
    </location>
</feature>
<dbReference type="InterPro" id="IPR050925">
    <property type="entry name" value="Rhomboid_protease_S54"/>
</dbReference>
<dbReference type="RefSeq" id="WP_120367523.1">
    <property type="nucleotide sequence ID" value="NZ_RAXZ01000009.1"/>
</dbReference>
<evidence type="ECO:0000256" key="7">
    <source>
        <dbReference type="SAM" id="Phobius"/>
    </source>
</evidence>
<dbReference type="EMBL" id="RAXZ01000009">
    <property type="protein sequence ID" value="RKG52749.1"/>
    <property type="molecule type" value="Genomic_DNA"/>
</dbReference>
<gene>
    <name evidence="9" type="ORF">D7V64_09230</name>
</gene>
<feature type="domain" description="Peptidase S54 rhomboid" evidence="8">
    <location>
        <begin position="66"/>
        <end position="216"/>
    </location>
</feature>
<keyword evidence="3 7" id="KW-0812">Transmembrane</keyword>
<feature type="transmembrane region" description="Helical" evidence="7">
    <location>
        <begin position="74"/>
        <end position="93"/>
    </location>
</feature>
<comment type="similarity">
    <text evidence="2">Belongs to the peptidase S54 family.</text>
</comment>
<comment type="caution">
    <text evidence="9">The sequence shown here is derived from an EMBL/GenBank/DDBJ whole genome shotgun (WGS) entry which is preliminary data.</text>
</comment>
<keyword evidence="5 7" id="KW-1133">Transmembrane helix</keyword>
<dbReference type="GO" id="GO:0006508">
    <property type="term" value="P:proteolysis"/>
    <property type="evidence" value="ECO:0007669"/>
    <property type="project" value="UniProtKB-KW"/>
</dbReference>
<keyword evidence="6 7" id="KW-0472">Membrane</keyword>
<comment type="subcellular location">
    <subcellularLocation>
        <location evidence="1">Membrane</location>
        <topology evidence="1">Multi-pass membrane protein</topology>
    </subcellularLocation>
</comment>
<evidence type="ECO:0000256" key="1">
    <source>
        <dbReference type="ARBA" id="ARBA00004141"/>
    </source>
</evidence>
<feature type="transmembrane region" description="Helical" evidence="7">
    <location>
        <begin position="146"/>
        <end position="170"/>
    </location>
</feature>
<dbReference type="InterPro" id="IPR022764">
    <property type="entry name" value="Peptidase_S54_rhomboid_dom"/>
</dbReference>
<evidence type="ECO:0000259" key="8">
    <source>
        <dbReference type="Pfam" id="PF01694"/>
    </source>
</evidence>
<keyword evidence="4" id="KW-0378">Hydrolase</keyword>
<dbReference type="PANTHER" id="PTHR43731">
    <property type="entry name" value="RHOMBOID PROTEASE"/>
    <property type="match status" value="1"/>
</dbReference>
<evidence type="ECO:0000313" key="9">
    <source>
        <dbReference type="EMBL" id="RKG52749.1"/>
    </source>
</evidence>
<dbReference type="GO" id="GO:0016020">
    <property type="term" value="C:membrane"/>
    <property type="evidence" value="ECO:0007669"/>
    <property type="project" value="UniProtKB-SubCell"/>
</dbReference>
<protein>
    <submittedName>
        <fullName evidence="9">Rhomboid family intramembrane serine protease</fullName>
    </submittedName>
</protein>
<feature type="transmembrane region" description="Helical" evidence="7">
    <location>
        <begin position="105"/>
        <end position="126"/>
    </location>
</feature>
<evidence type="ECO:0000256" key="5">
    <source>
        <dbReference type="ARBA" id="ARBA00022989"/>
    </source>
</evidence>
<dbReference type="GO" id="GO:0004252">
    <property type="term" value="F:serine-type endopeptidase activity"/>
    <property type="evidence" value="ECO:0007669"/>
    <property type="project" value="InterPro"/>
</dbReference>
<dbReference type="Pfam" id="PF01694">
    <property type="entry name" value="Rhomboid"/>
    <property type="match status" value="1"/>
</dbReference>
<proteinExistence type="inferred from homology"/>
<feature type="transmembrane region" description="Helical" evidence="7">
    <location>
        <begin position="205"/>
        <end position="221"/>
    </location>
</feature>
<name>A0A3A8G2J3_9GAMM</name>
<evidence type="ECO:0000256" key="3">
    <source>
        <dbReference type="ARBA" id="ARBA00022692"/>
    </source>
</evidence>